<dbReference type="PANTHER" id="PTHR35089:SF1">
    <property type="entry name" value="CHAPERONE PROTEIN SKP"/>
    <property type="match status" value="1"/>
</dbReference>
<evidence type="ECO:0008006" key="6">
    <source>
        <dbReference type="Google" id="ProtNLM"/>
    </source>
</evidence>
<feature type="chain" id="PRO_5015399659" description="Outer membrane chaperone Skp" evidence="3">
    <location>
        <begin position="30"/>
        <end position="186"/>
    </location>
</feature>
<dbReference type="GO" id="GO:0051082">
    <property type="term" value="F:unfolded protein binding"/>
    <property type="evidence" value="ECO:0007669"/>
    <property type="project" value="InterPro"/>
</dbReference>
<organism evidence="4 5">
    <name type="scientific">Nonlabens agnitus</name>
    <dbReference type="NCBI Taxonomy" id="870484"/>
    <lineage>
        <taxon>Bacteria</taxon>
        <taxon>Pseudomonadati</taxon>
        <taxon>Bacteroidota</taxon>
        <taxon>Flavobacteriia</taxon>
        <taxon>Flavobacteriales</taxon>
        <taxon>Flavobacteriaceae</taxon>
        <taxon>Nonlabens</taxon>
    </lineage>
</organism>
<dbReference type="EMBL" id="MQUC01000003">
    <property type="protein sequence ID" value="PRP67187.1"/>
    <property type="molecule type" value="Genomic_DNA"/>
</dbReference>
<keyword evidence="2 3" id="KW-0732">Signal</keyword>
<dbReference type="PANTHER" id="PTHR35089">
    <property type="entry name" value="CHAPERONE PROTEIN SKP"/>
    <property type="match status" value="1"/>
</dbReference>
<dbReference type="Proteomes" id="UP000239532">
    <property type="component" value="Unassembled WGS sequence"/>
</dbReference>
<dbReference type="InterPro" id="IPR024930">
    <property type="entry name" value="Skp_dom_sf"/>
</dbReference>
<name>A0A2S9WUN2_9FLAO</name>
<comment type="caution">
    <text evidence="4">The sequence shown here is derived from an EMBL/GenBank/DDBJ whole genome shotgun (WGS) entry which is preliminary data.</text>
</comment>
<reference evidence="4 5" key="1">
    <citation type="submission" date="2016-11" db="EMBL/GenBank/DDBJ databases">
        <title>Trade-off between light-utilization and light-protection in marine flavobacteria.</title>
        <authorList>
            <person name="Kumagai Y."/>
        </authorList>
    </citation>
    <scope>NUCLEOTIDE SEQUENCE [LARGE SCALE GENOMIC DNA]</scope>
    <source>
        <strain evidence="4 5">JCM 17109</strain>
    </source>
</reference>
<sequence length="186" mass="19939">MIAYLAAFKILKMKKVLLLLFLVAGTAMAQTGFVQYEAILASMPEVEPIRKELGDLTTKLRTDLESAEAKSAQKLQDLQYQAQKPGTTPEQKQGLAEQAQALQQEFANASKAAELQLGAKENDLMKPILTKLNEAIQAVAKEKGLKLVVNASQVVYSEPGANISIDVAKRLGIKIDADGTAAAAGN</sequence>
<dbReference type="SUPFAM" id="SSF111384">
    <property type="entry name" value="OmpH-like"/>
    <property type="match status" value="1"/>
</dbReference>
<proteinExistence type="inferred from homology"/>
<accession>A0A2S9WUN2</accession>
<dbReference type="GO" id="GO:0005829">
    <property type="term" value="C:cytosol"/>
    <property type="evidence" value="ECO:0007669"/>
    <property type="project" value="TreeGrafter"/>
</dbReference>
<gene>
    <name evidence="4" type="ORF">BST86_08785</name>
</gene>
<dbReference type="SMART" id="SM00935">
    <property type="entry name" value="OmpH"/>
    <property type="match status" value="1"/>
</dbReference>
<dbReference type="AlphaFoldDB" id="A0A2S9WUN2"/>
<protein>
    <recommendedName>
        <fullName evidence="6">Outer membrane chaperone Skp</fullName>
    </recommendedName>
</protein>
<evidence type="ECO:0000313" key="4">
    <source>
        <dbReference type="EMBL" id="PRP67187.1"/>
    </source>
</evidence>
<dbReference type="Gene3D" id="3.30.910.20">
    <property type="entry name" value="Skp domain"/>
    <property type="match status" value="1"/>
</dbReference>
<evidence type="ECO:0000256" key="1">
    <source>
        <dbReference type="ARBA" id="ARBA00009091"/>
    </source>
</evidence>
<evidence type="ECO:0000256" key="3">
    <source>
        <dbReference type="SAM" id="SignalP"/>
    </source>
</evidence>
<evidence type="ECO:0000256" key="2">
    <source>
        <dbReference type="ARBA" id="ARBA00022729"/>
    </source>
</evidence>
<comment type="similarity">
    <text evidence="1">Belongs to the Skp family.</text>
</comment>
<evidence type="ECO:0000313" key="5">
    <source>
        <dbReference type="Proteomes" id="UP000239532"/>
    </source>
</evidence>
<dbReference type="InterPro" id="IPR005632">
    <property type="entry name" value="Chaperone_Skp"/>
</dbReference>
<keyword evidence="5" id="KW-1185">Reference proteome</keyword>
<feature type="signal peptide" evidence="3">
    <location>
        <begin position="1"/>
        <end position="29"/>
    </location>
</feature>
<dbReference type="GO" id="GO:0050821">
    <property type="term" value="P:protein stabilization"/>
    <property type="evidence" value="ECO:0007669"/>
    <property type="project" value="TreeGrafter"/>
</dbReference>
<dbReference type="Pfam" id="PF03938">
    <property type="entry name" value="OmpH"/>
    <property type="match status" value="1"/>
</dbReference>